<keyword evidence="8" id="KW-1185">Reference proteome</keyword>
<dbReference type="GeneID" id="73324363"/>
<accession>A0AA37LB90</accession>
<feature type="compositionally biased region" description="Basic and acidic residues" evidence="6">
    <location>
        <begin position="179"/>
        <end position="223"/>
    </location>
</feature>
<evidence type="ECO:0000256" key="6">
    <source>
        <dbReference type="SAM" id="MobiDB-lite"/>
    </source>
</evidence>
<keyword evidence="4" id="KW-0040">ANK repeat</keyword>
<dbReference type="RefSeq" id="XP_049125730.1">
    <property type="nucleotide sequence ID" value="XM_049269773.1"/>
</dbReference>
<evidence type="ECO:0000256" key="3">
    <source>
        <dbReference type="ARBA" id="ARBA00022737"/>
    </source>
</evidence>
<feature type="compositionally biased region" description="Low complexity" evidence="6">
    <location>
        <begin position="157"/>
        <end position="178"/>
    </location>
</feature>
<dbReference type="PANTHER" id="PTHR15263:SF1">
    <property type="entry name" value="NF-KAPPA-B INHIBITOR-LIKE PROTEIN 1"/>
    <property type="match status" value="1"/>
</dbReference>
<dbReference type="InterPro" id="IPR038753">
    <property type="entry name" value="NFKBIL1"/>
</dbReference>
<evidence type="ECO:0000256" key="2">
    <source>
        <dbReference type="ARBA" id="ARBA00022553"/>
    </source>
</evidence>
<dbReference type="EMBL" id="BQXU01000007">
    <property type="protein sequence ID" value="GKT43380.1"/>
    <property type="molecule type" value="Genomic_DNA"/>
</dbReference>
<evidence type="ECO:0000256" key="4">
    <source>
        <dbReference type="ARBA" id="ARBA00023043"/>
    </source>
</evidence>
<name>A0AA37LB90_9PEZI</name>
<dbReference type="AlphaFoldDB" id="A0AA37LB90"/>
<gene>
    <name evidence="7" type="ORF">ColSpa_03561</name>
</gene>
<dbReference type="PANTHER" id="PTHR15263">
    <property type="entry name" value="I-KAPPA-B-LIKE PROTEIN IKBL"/>
    <property type="match status" value="1"/>
</dbReference>
<feature type="region of interest" description="Disordered" evidence="6">
    <location>
        <begin position="242"/>
        <end position="261"/>
    </location>
</feature>
<protein>
    <submittedName>
        <fullName evidence="7">Uncharacterized protein</fullName>
    </submittedName>
</protein>
<feature type="region of interest" description="Disordered" evidence="6">
    <location>
        <begin position="154"/>
        <end position="223"/>
    </location>
</feature>
<dbReference type="Proteomes" id="UP001055115">
    <property type="component" value="Unassembled WGS sequence"/>
</dbReference>
<evidence type="ECO:0000256" key="5">
    <source>
        <dbReference type="ARBA" id="ARBA00023242"/>
    </source>
</evidence>
<comment type="subcellular location">
    <subcellularLocation>
        <location evidence="1">Nucleus</location>
    </subcellularLocation>
</comment>
<feature type="compositionally biased region" description="Low complexity" evidence="6">
    <location>
        <begin position="107"/>
        <end position="121"/>
    </location>
</feature>
<comment type="caution">
    <text evidence="7">The sequence shown here is derived from an EMBL/GenBank/DDBJ whole genome shotgun (WGS) entry which is preliminary data.</text>
</comment>
<keyword evidence="5" id="KW-0539">Nucleus</keyword>
<keyword evidence="3" id="KW-0677">Repeat</keyword>
<proteinExistence type="predicted"/>
<evidence type="ECO:0000313" key="7">
    <source>
        <dbReference type="EMBL" id="GKT43380.1"/>
    </source>
</evidence>
<feature type="region of interest" description="Disordered" evidence="6">
    <location>
        <begin position="102"/>
        <end position="138"/>
    </location>
</feature>
<reference evidence="7 8" key="1">
    <citation type="submission" date="2022-03" db="EMBL/GenBank/DDBJ databases">
        <title>Genome data of Colletotrichum spp.</title>
        <authorList>
            <person name="Utami Y.D."/>
            <person name="Hiruma K."/>
        </authorList>
    </citation>
    <scope>NUCLEOTIDE SEQUENCE [LARGE SCALE GENOMIC DNA]</scope>
    <source>
        <strain evidence="7 8">MAFF 239500</strain>
    </source>
</reference>
<evidence type="ECO:0000313" key="8">
    <source>
        <dbReference type="Proteomes" id="UP001055115"/>
    </source>
</evidence>
<keyword evidence="2" id="KW-0597">Phosphoprotein</keyword>
<dbReference type="GO" id="GO:0043124">
    <property type="term" value="P:negative regulation of canonical NF-kappaB signal transduction"/>
    <property type="evidence" value="ECO:0007669"/>
    <property type="project" value="InterPro"/>
</dbReference>
<evidence type="ECO:0000256" key="1">
    <source>
        <dbReference type="ARBA" id="ARBA00004123"/>
    </source>
</evidence>
<sequence length="335" mass="38403">MGYYQGTTPGQSWDPRSVLQFDNPQVGYQTCFGTAITYGRRCRRQVSIGPFIPAKLQAQEPLKAAKSSWLNALALDGLCWQHVHQVDDVIARWRHALHKFAETQSAGTKSSSKGHGPKPSTAGSRPTPKTEQRHPDVDDIMEQIRRLREELEKLLSEQKSSSSYSSGPKPSAQQPQQQDHAEEQRRREESEEKAREARKREDSERAERARAKRQKEKEREEREWSDACARYEDRWSNIEAGGGGLASSQIPWPTKSGKGTTVDERAVREFFRRMPSLLLSDEPGEERFRVISRETKRWHPDKLQVGLGGKSSTVNTKTTLMWFRSWFSCFGKMQR</sequence>
<dbReference type="GO" id="GO:0005634">
    <property type="term" value="C:nucleus"/>
    <property type="evidence" value="ECO:0007669"/>
    <property type="project" value="UniProtKB-SubCell"/>
</dbReference>
<feature type="compositionally biased region" description="Basic and acidic residues" evidence="6">
    <location>
        <begin position="128"/>
        <end position="138"/>
    </location>
</feature>
<organism evidence="7 8">
    <name type="scientific">Colletotrichum spaethianum</name>
    <dbReference type="NCBI Taxonomy" id="700344"/>
    <lineage>
        <taxon>Eukaryota</taxon>
        <taxon>Fungi</taxon>
        <taxon>Dikarya</taxon>
        <taxon>Ascomycota</taxon>
        <taxon>Pezizomycotina</taxon>
        <taxon>Sordariomycetes</taxon>
        <taxon>Hypocreomycetidae</taxon>
        <taxon>Glomerellales</taxon>
        <taxon>Glomerellaceae</taxon>
        <taxon>Colletotrichum</taxon>
        <taxon>Colletotrichum spaethianum species complex</taxon>
    </lineage>
</organism>